<organism evidence="2">
    <name type="scientific">Mycobacterium xenopi 4042</name>
    <dbReference type="NCBI Taxonomy" id="1299334"/>
    <lineage>
        <taxon>Bacteria</taxon>
        <taxon>Bacillati</taxon>
        <taxon>Actinomycetota</taxon>
        <taxon>Actinomycetes</taxon>
        <taxon>Mycobacteriales</taxon>
        <taxon>Mycobacteriaceae</taxon>
        <taxon>Mycobacterium</taxon>
    </lineage>
</organism>
<feature type="region of interest" description="Disordered" evidence="1">
    <location>
        <begin position="62"/>
        <end position="122"/>
    </location>
</feature>
<evidence type="ECO:0000256" key="1">
    <source>
        <dbReference type="SAM" id="MobiDB-lite"/>
    </source>
</evidence>
<proteinExistence type="predicted"/>
<name>X8AJE4_MYCXE</name>
<protein>
    <submittedName>
        <fullName evidence="2">Uncharacterized protein</fullName>
    </submittedName>
</protein>
<feature type="compositionally biased region" description="Low complexity" evidence="1">
    <location>
        <begin position="87"/>
        <end position="100"/>
    </location>
</feature>
<reference evidence="2" key="1">
    <citation type="submission" date="2014-01" db="EMBL/GenBank/DDBJ databases">
        <authorList>
            <person name="Brown-Elliot B."/>
            <person name="Wallace R."/>
            <person name="Lenaerts A."/>
            <person name="Ordway D."/>
            <person name="DeGroote M.A."/>
            <person name="Parker T."/>
            <person name="Sizemore C."/>
            <person name="Tallon L.J."/>
            <person name="Sadzewicz L.K."/>
            <person name="Sengamalay N."/>
            <person name="Fraser C.M."/>
            <person name="Hine E."/>
            <person name="Shefchek K.A."/>
            <person name="Das S.P."/>
            <person name="Tettelin H."/>
        </authorList>
    </citation>
    <scope>NUCLEOTIDE SEQUENCE [LARGE SCALE GENOMIC DNA]</scope>
    <source>
        <strain evidence="2">4042</strain>
    </source>
</reference>
<dbReference type="EMBL" id="JAOB01000056">
    <property type="protein sequence ID" value="EUA31226.1"/>
    <property type="molecule type" value="Genomic_DNA"/>
</dbReference>
<feature type="region of interest" description="Disordered" evidence="1">
    <location>
        <begin position="17"/>
        <end position="40"/>
    </location>
</feature>
<gene>
    <name evidence="2" type="ORF">I553_3993</name>
</gene>
<evidence type="ECO:0000313" key="2">
    <source>
        <dbReference type="EMBL" id="EUA31226.1"/>
    </source>
</evidence>
<comment type="caution">
    <text evidence="2">The sequence shown here is derived from an EMBL/GenBank/DDBJ whole genome shotgun (WGS) entry which is preliminary data.</text>
</comment>
<sequence>VKPQWRIIKAVEFVDSKPQRESPRGVAIRMTPPPKRDCSGVIASCRRQTWLARPDVLEKAKLPGRFQRPTDFAECGAGSRSTQHQRGTAASNASSSTGSAGRDRNHSHPPARSQRLVRQARK</sequence>
<dbReference type="AlphaFoldDB" id="X8AJE4"/>
<accession>X8AJE4</accession>
<feature type="non-terminal residue" evidence="2">
    <location>
        <position position="1"/>
    </location>
</feature>